<dbReference type="NCBIfam" id="TIGR04056">
    <property type="entry name" value="OMP_RagA_SusC"/>
    <property type="match status" value="1"/>
</dbReference>
<dbReference type="NCBIfam" id="TIGR04057">
    <property type="entry name" value="SusC_RagA_signa"/>
    <property type="match status" value="1"/>
</dbReference>
<keyword evidence="10" id="KW-1185">Reference proteome</keyword>
<dbReference type="AlphaFoldDB" id="H1DD18"/>
<dbReference type="PROSITE" id="PS52016">
    <property type="entry name" value="TONB_DEPENDENT_REC_3"/>
    <property type="match status" value="1"/>
</dbReference>
<dbReference type="InterPro" id="IPR011662">
    <property type="entry name" value="Secretin/TonB_short_N"/>
</dbReference>
<protein>
    <submittedName>
        <fullName evidence="9">SusC/RagA family TonB-linked outer membrane protein</fullName>
    </submittedName>
</protein>
<evidence type="ECO:0000259" key="8">
    <source>
        <dbReference type="SMART" id="SM00965"/>
    </source>
</evidence>
<evidence type="ECO:0000313" key="9">
    <source>
        <dbReference type="EMBL" id="EHP51223.1"/>
    </source>
</evidence>
<accession>H1DD18</accession>
<dbReference type="SUPFAM" id="SSF56935">
    <property type="entry name" value="Porins"/>
    <property type="match status" value="1"/>
</dbReference>
<dbReference type="InterPro" id="IPR008969">
    <property type="entry name" value="CarboxyPept-like_regulatory"/>
</dbReference>
<dbReference type="Pfam" id="PF07715">
    <property type="entry name" value="Plug"/>
    <property type="match status" value="1"/>
</dbReference>
<dbReference type="SUPFAM" id="SSF49464">
    <property type="entry name" value="Carboxypeptidase regulatory domain-like"/>
    <property type="match status" value="1"/>
</dbReference>
<keyword evidence="4 7" id="KW-0812">Transmembrane</keyword>
<dbReference type="HOGENOM" id="CLU_004317_0_1_10"/>
<evidence type="ECO:0000256" key="4">
    <source>
        <dbReference type="ARBA" id="ARBA00022692"/>
    </source>
</evidence>
<reference evidence="9 10" key="1">
    <citation type="submission" date="2012-01" db="EMBL/GenBank/DDBJ databases">
        <title>The Genome Sequence of Odoribacter laneus YIT 12061.</title>
        <authorList>
            <consortium name="The Broad Institute Genome Sequencing Platform"/>
            <person name="Earl A."/>
            <person name="Ward D."/>
            <person name="Feldgarden M."/>
            <person name="Gevers D."/>
            <person name="Morotomi M."/>
            <person name="Young S.K."/>
            <person name="Zeng Q."/>
            <person name="Gargeya S."/>
            <person name="Fitzgerald M."/>
            <person name="Haas B."/>
            <person name="Abouelleil A."/>
            <person name="Alvarado L."/>
            <person name="Arachchi H.M."/>
            <person name="Berlin A."/>
            <person name="Chapman S.B."/>
            <person name="Gearin G."/>
            <person name="Goldberg J."/>
            <person name="Griggs A."/>
            <person name="Gujja S."/>
            <person name="Hansen M."/>
            <person name="Heiman D."/>
            <person name="Howarth C."/>
            <person name="Larimer J."/>
            <person name="Lui A."/>
            <person name="MacDonald P.J.P."/>
            <person name="McCowen C."/>
            <person name="Montmayeur A."/>
            <person name="Murphy C."/>
            <person name="Neiman D."/>
            <person name="Pearson M."/>
            <person name="Priest M."/>
            <person name="Roberts A."/>
            <person name="Saif S."/>
            <person name="Shea T."/>
            <person name="Sisk P."/>
            <person name="Stolte C."/>
            <person name="Sykes S."/>
            <person name="Wortman J."/>
            <person name="Nusbaum C."/>
            <person name="Birren B."/>
        </authorList>
    </citation>
    <scope>NUCLEOTIDE SEQUENCE [LARGE SCALE GENOMIC DNA]</scope>
    <source>
        <strain evidence="9 10">YIT 12061</strain>
    </source>
</reference>
<dbReference type="InterPro" id="IPR012910">
    <property type="entry name" value="Plug_dom"/>
</dbReference>
<evidence type="ECO:0000256" key="3">
    <source>
        <dbReference type="ARBA" id="ARBA00022452"/>
    </source>
</evidence>
<dbReference type="InterPro" id="IPR023997">
    <property type="entry name" value="TonB-dep_OMP_SusC/RagA_CS"/>
</dbReference>
<evidence type="ECO:0000256" key="2">
    <source>
        <dbReference type="ARBA" id="ARBA00022448"/>
    </source>
</evidence>
<dbReference type="Gene3D" id="2.60.40.1120">
    <property type="entry name" value="Carboxypeptidase-like, regulatory domain"/>
    <property type="match status" value="1"/>
</dbReference>
<evidence type="ECO:0000256" key="5">
    <source>
        <dbReference type="ARBA" id="ARBA00023136"/>
    </source>
</evidence>
<gene>
    <name evidence="9" type="ORF">HMPREF9449_00225</name>
</gene>
<dbReference type="SMART" id="SM00965">
    <property type="entry name" value="STN"/>
    <property type="match status" value="1"/>
</dbReference>
<keyword evidence="2 7" id="KW-0813">Transport</keyword>
<evidence type="ECO:0000256" key="7">
    <source>
        <dbReference type="PROSITE-ProRule" id="PRU01360"/>
    </source>
</evidence>
<evidence type="ECO:0000313" key="10">
    <source>
        <dbReference type="Proteomes" id="UP000004892"/>
    </source>
</evidence>
<dbReference type="InterPro" id="IPR037066">
    <property type="entry name" value="Plug_dom_sf"/>
</dbReference>
<dbReference type="EMBL" id="ADMC01000001">
    <property type="protein sequence ID" value="EHP51223.1"/>
    <property type="molecule type" value="Genomic_DNA"/>
</dbReference>
<dbReference type="InterPro" id="IPR039426">
    <property type="entry name" value="TonB-dep_rcpt-like"/>
</dbReference>
<sequence>MEKTATKKRCTGIFRFLWVTHVLLLFIFTSIPVEAGNFLQGHRVNLNMSNVSLKKVIEEIKKQTNLSFVYNELDIKGLGLLDMQAENQTVEEVLNRILKNKRLRYEIVDNVIIIRRDNRVVSDPEDEKKTIKGHVTDEDKVPLPGVAVRVKGTTVGVATDMEGNYTLVYEDKGHIVLEFSFVGMKTHEEKPGNRSVLNVQLQSMSTDLEEVMVVAYGTTKKEAFTGSAVSVSGEQVMKEAADAISPEKALKGYVAGVRISRGGGQPGETVGLQIRGIGSISESTNPLYVVDGVPLSEDFDLNNLNPNDIEQMTVLKDAAATSLYGSRASAGVIIITTKKGQQGKTRFELTYERGFSSEAIKRQLKGYYMNGSEYTEYAVEAIKNYYLYSQNALPGMADENRYLVLQNDARVYALRHLNEYAKVVHPDDPLDGSFDYENLTEAQLEKYLTHPRNYNWYDAMFKKGSEDKINFSARGGTEKNNFYASLGYLRQSGITEGSDFKRFTARLSLNNKVAQWLNFSVNQSIAYTEQESKLDSQGATVGNPISNLRAMNPTQPIYLPNGQLNQTPGFNSTDPNFLETISLDRDRTKWFSSTTNLSVTVNLTSWLKFTTTNAADIRYSRYLQTWDPSSNQGATNHGEVNETRSFYTNIVSSNILTLTKSFGLHHVGATGVYEAKRQTYDFLDASGYNLPVGRLLYMSNASLPNSVGGYDNSDRLISWVAKLDYNYDNKYYLSGSWRRDGTSRFLASNRWGDFWSVSAAWNLTRESFMESTQNWLDNLRAKVSYGTNGTQPGNYYRSLSLFSINYTYMSDPAYQVSSYGNPHLTWESSYTWNAGIDFSLFKNRLRGTFEYYNKHTVDLINNASTPYTSGWSSMTVNEGELRNTGLEITLDSRNFIRDDFSWETNFNISYMRAKVEKLKKDKESGNYIYREGEHLYSYYLREYAGIDTQTGRSQWYKNTKGEDGKTVIDHTAISQDPSSDVEKVINKKGYPDWFGGLTNRFTYKGFDLSFLLTFTIGGTLFDSQYALTVRDGASLGNGNVRFDAYKKAWKKPGDNGTPIIVYNDPFKSNYTSTRSLRSSDHLKIKNISLGYTFPKKWIGRLGLSELRLYVNGNDIYTFYGVDYLNPEVNNSGSYNSYSYPSLRTWRFGIDIKF</sequence>
<dbReference type="GO" id="GO:0009279">
    <property type="term" value="C:cell outer membrane"/>
    <property type="evidence" value="ECO:0007669"/>
    <property type="project" value="UniProtKB-SubCell"/>
</dbReference>
<dbReference type="Pfam" id="PF13715">
    <property type="entry name" value="CarbopepD_reg_2"/>
    <property type="match status" value="1"/>
</dbReference>
<keyword evidence="3 7" id="KW-1134">Transmembrane beta strand</keyword>
<comment type="subcellular location">
    <subcellularLocation>
        <location evidence="1 7">Cell outer membrane</location>
        <topology evidence="1 7">Multi-pass membrane protein</topology>
    </subcellularLocation>
</comment>
<dbReference type="InterPro" id="IPR036942">
    <property type="entry name" value="Beta-barrel_TonB_sf"/>
</dbReference>
<dbReference type="Proteomes" id="UP000004892">
    <property type="component" value="Unassembled WGS sequence"/>
</dbReference>
<dbReference type="RefSeq" id="WP_009135379.1">
    <property type="nucleotide sequence ID" value="NZ_JH594596.1"/>
</dbReference>
<dbReference type="PATRIC" id="fig|742817.3.peg.234"/>
<dbReference type="InterPro" id="IPR023996">
    <property type="entry name" value="TonB-dep_OMP_SusC/RagA"/>
</dbReference>
<dbReference type="STRING" id="742817.HMPREF9449_00225"/>
<dbReference type="Gene3D" id="2.170.130.10">
    <property type="entry name" value="TonB-dependent receptor, plug domain"/>
    <property type="match status" value="1"/>
</dbReference>
<feature type="domain" description="Secretin/TonB short N-terminal" evidence="8">
    <location>
        <begin position="66"/>
        <end position="117"/>
    </location>
</feature>
<comment type="caution">
    <text evidence="9">The sequence shown here is derived from an EMBL/GenBank/DDBJ whole genome shotgun (WGS) entry which is preliminary data.</text>
</comment>
<dbReference type="Gene3D" id="2.40.170.20">
    <property type="entry name" value="TonB-dependent receptor, beta-barrel domain"/>
    <property type="match status" value="1"/>
</dbReference>
<dbReference type="Pfam" id="PF07660">
    <property type="entry name" value="STN"/>
    <property type="match status" value="1"/>
</dbReference>
<keyword evidence="5 7" id="KW-0472">Membrane</keyword>
<dbReference type="GeneID" id="98067888"/>
<comment type="similarity">
    <text evidence="7">Belongs to the TonB-dependent receptor family.</text>
</comment>
<organism evidence="9 10">
    <name type="scientific">Odoribacter laneus YIT 12061</name>
    <dbReference type="NCBI Taxonomy" id="742817"/>
    <lineage>
        <taxon>Bacteria</taxon>
        <taxon>Pseudomonadati</taxon>
        <taxon>Bacteroidota</taxon>
        <taxon>Bacteroidia</taxon>
        <taxon>Bacteroidales</taxon>
        <taxon>Odoribacteraceae</taxon>
        <taxon>Odoribacter</taxon>
    </lineage>
</organism>
<proteinExistence type="inferred from homology"/>
<evidence type="ECO:0000256" key="1">
    <source>
        <dbReference type="ARBA" id="ARBA00004571"/>
    </source>
</evidence>
<evidence type="ECO:0000256" key="6">
    <source>
        <dbReference type="ARBA" id="ARBA00023237"/>
    </source>
</evidence>
<name>H1DD18_9BACT</name>
<keyword evidence="6 7" id="KW-0998">Cell outer membrane</keyword>
<dbReference type="eggNOG" id="COG4206">
    <property type="taxonomic scope" value="Bacteria"/>
</dbReference>